<keyword evidence="15" id="KW-0472">Membrane</keyword>
<dbReference type="GO" id="GO:0005789">
    <property type="term" value="C:endoplasmic reticulum membrane"/>
    <property type="evidence" value="ECO:0007669"/>
    <property type="project" value="UniProtKB-SubCell"/>
</dbReference>
<evidence type="ECO:0000256" key="10">
    <source>
        <dbReference type="ARBA" id="ARBA00022723"/>
    </source>
</evidence>
<dbReference type="InterPro" id="IPR003406">
    <property type="entry name" value="Glyco_trans_14"/>
</dbReference>
<evidence type="ECO:0000256" key="3">
    <source>
        <dbReference type="ARBA" id="ARBA00004840"/>
    </source>
</evidence>
<evidence type="ECO:0000256" key="7">
    <source>
        <dbReference type="ARBA" id="ARBA00022676"/>
    </source>
</evidence>
<keyword evidence="11" id="KW-0256">Endoplasmic reticulum</keyword>
<organism evidence="21 22">
    <name type="scientific">Skeletonema marinoi</name>
    <dbReference type="NCBI Taxonomy" id="267567"/>
    <lineage>
        <taxon>Eukaryota</taxon>
        <taxon>Sar</taxon>
        <taxon>Stramenopiles</taxon>
        <taxon>Ochrophyta</taxon>
        <taxon>Bacillariophyta</taxon>
        <taxon>Coscinodiscophyceae</taxon>
        <taxon>Thalassiosirophycidae</taxon>
        <taxon>Thalassiosirales</taxon>
        <taxon>Skeletonemataceae</taxon>
        <taxon>Skeletonema</taxon>
        <taxon>Skeletonema marinoi-dohrnii complex</taxon>
    </lineage>
</organism>
<keyword evidence="22" id="KW-1185">Reference proteome</keyword>
<evidence type="ECO:0000313" key="21">
    <source>
        <dbReference type="EMBL" id="KAK1739001.1"/>
    </source>
</evidence>
<dbReference type="GO" id="GO:0030166">
    <property type="term" value="P:proteoglycan biosynthetic process"/>
    <property type="evidence" value="ECO:0007669"/>
    <property type="project" value="InterPro"/>
</dbReference>
<comment type="similarity">
    <text evidence="5">Belongs to the glycosyltransferase 14 family. XylT subfamily.</text>
</comment>
<keyword evidence="9" id="KW-0812">Transmembrane</keyword>
<keyword evidence="8" id="KW-0808">Transferase</keyword>
<gene>
    <name evidence="21" type="ORF">QTG54_010317</name>
</gene>
<evidence type="ECO:0000256" key="14">
    <source>
        <dbReference type="ARBA" id="ARBA00023034"/>
    </source>
</evidence>
<dbReference type="Pfam" id="PF02485">
    <property type="entry name" value="Branch"/>
    <property type="match status" value="1"/>
</dbReference>
<feature type="chain" id="PRO_5041952427" description="protein xylosyltransferase" evidence="20">
    <location>
        <begin position="38"/>
        <end position="521"/>
    </location>
</feature>
<dbReference type="GO" id="GO:0030158">
    <property type="term" value="F:protein xylosyltransferase activity"/>
    <property type="evidence" value="ECO:0007669"/>
    <property type="project" value="UniProtKB-EC"/>
</dbReference>
<evidence type="ECO:0000256" key="11">
    <source>
        <dbReference type="ARBA" id="ARBA00022824"/>
    </source>
</evidence>
<evidence type="ECO:0000256" key="12">
    <source>
        <dbReference type="ARBA" id="ARBA00022968"/>
    </source>
</evidence>
<evidence type="ECO:0000256" key="8">
    <source>
        <dbReference type="ARBA" id="ARBA00022679"/>
    </source>
</evidence>
<dbReference type="InterPro" id="IPR043538">
    <property type="entry name" value="XYLT"/>
</dbReference>
<protein>
    <recommendedName>
        <fullName evidence="6">protein xylosyltransferase</fullName>
        <ecNumber evidence="6">2.4.2.26</ecNumber>
    </recommendedName>
    <alternativeName>
        <fullName evidence="18">Peptide O-xylosyltransferase</fullName>
    </alternativeName>
</protein>
<comment type="caution">
    <text evidence="21">The sequence shown here is derived from an EMBL/GenBank/DDBJ whole genome shotgun (WGS) entry which is preliminary data.</text>
</comment>
<evidence type="ECO:0000256" key="19">
    <source>
        <dbReference type="ARBA" id="ARBA00047847"/>
    </source>
</evidence>
<keyword evidence="20" id="KW-0732">Signal</keyword>
<evidence type="ECO:0000256" key="1">
    <source>
        <dbReference type="ARBA" id="ARBA00004323"/>
    </source>
</evidence>
<feature type="signal peptide" evidence="20">
    <location>
        <begin position="1"/>
        <end position="37"/>
    </location>
</feature>
<evidence type="ECO:0000313" key="22">
    <source>
        <dbReference type="Proteomes" id="UP001224775"/>
    </source>
</evidence>
<dbReference type="GO" id="GO:0046872">
    <property type="term" value="F:metal ion binding"/>
    <property type="evidence" value="ECO:0007669"/>
    <property type="project" value="UniProtKB-KW"/>
</dbReference>
<keyword evidence="17" id="KW-0325">Glycoprotein</keyword>
<proteinExistence type="inferred from homology"/>
<dbReference type="AlphaFoldDB" id="A0AAD9D9A5"/>
<comment type="subcellular location">
    <subcellularLocation>
        <location evidence="2">Endoplasmic reticulum membrane</location>
        <topology evidence="2">Single-pass type II membrane protein</topology>
    </subcellularLocation>
    <subcellularLocation>
        <location evidence="1">Golgi apparatus membrane</location>
        <topology evidence="1">Single-pass type II membrane protein</topology>
    </subcellularLocation>
</comment>
<evidence type="ECO:0000256" key="2">
    <source>
        <dbReference type="ARBA" id="ARBA00004648"/>
    </source>
</evidence>
<evidence type="ECO:0000256" key="18">
    <source>
        <dbReference type="ARBA" id="ARBA00042865"/>
    </source>
</evidence>
<evidence type="ECO:0000256" key="4">
    <source>
        <dbReference type="ARBA" id="ARBA00005093"/>
    </source>
</evidence>
<accession>A0AAD9D9A5</accession>
<dbReference type="EC" id="2.4.2.26" evidence="6"/>
<keyword evidence="7" id="KW-0328">Glycosyltransferase</keyword>
<comment type="pathway">
    <text evidence="3">Glycan metabolism; chondroitin sulfate biosynthesis.</text>
</comment>
<keyword evidence="12" id="KW-0735">Signal-anchor</keyword>
<sequence length="521" mass="58989">MMMTMTSSNMPLAPKKCFFLVLALLLSIVLNPTFCSATTSTQATNNDFETDDLWSQCNCPSSTTTKNNQNHAKMAYLISVHNRRTIHDGAHLLKSLIETSAPGNTAVILIHVDHRVGIANPATVAKNETLKNQFLYHESPLKRYVDACLQNSCVRSGNHHENNHPHKTSDDNNSVLLEVHSHFAPLWGEWSMNEPTLWAMEYLLYHPQLHRNTNKLRLGSSTTSSENPPSWDTFINLSGDTLPIISAQRISQLFNPINGPLGNTNFVTSNSCATGLIPTSIFEFPKGTMKRSHYFQHGIPKKLSYVDTLSGEWKSNVETPIYFGSQWMALTHEFVEYVIRSMSHPNGLGSVLKETLVDTEVQMTDESFFATLLMNSPFKDTIPKLNSEDKSLVNYPSMQSLRYERMDENTPNAWDKWTSSNSLYDIPPKFKSVTDGEGPAKPWGPYFLGIYDLGDIKDSGALFIRKVSWSVDENLVRMLPVVLSEREEEGMLLEWDVLPDIRWPKNGVNVKKPWVWRSQEE</sequence>
<comment type="catalytic activity">
    <reaction evidence="19">
        <text>UDP-alpha-D-xylose + L-seryl-[protein] = 3-O-(beta-D-xylosyl)-L-seryl-[protein] + UDP + H(+)</text>
        <dbReference type="Rhea" id="RHEA:50192"/>
        <dbReference type="Rhea" id="RHEA-COMP:9863"/>
        <dbReference type="Rhea" id="RHEA-COMP:12567"/>
        <dbReference type="ChEBI" id="CHEBI:15378"/>
        <dbReference type="ChEBI" id="CHEBI:29999"/>
        <dbReference type="ChEBI" id="CHEBI:57632"/>
        <dbReference type="ChEBI" id="CHEBI:58223"/>
        <dbReference type="ChEBI" id="CHEBI:132085"/>
        <dbReference type="EC" id="2.4.2.26"/>
    </reaction>
</comment>
<evidence type="ECO:0000256" key="20">
    <source>
        <dbReference type="SAM" id="SignalP"/>
    </source>
</evidence>
<dbReference type="PANTHER" id="PTHR46025:SF3">
    <property type="entry name" value="XYLOSYLTRANSFERASE OXT"/>
    <property type="match status" value="1"/>
</dbReference>
<keyword evidence="10" id="KW-0479">Metal-binding</keyword>
<comment type="pathway">
    <text evidence="4">Glycan metabolism; heparan sulfate biosynthesis.</text>
</comment>
<evidence type="ECO:0000256" key="13">
    <source>
        <dbReference type="ARBA" id="ARBA00022989"/>
    </source>
</evidence>
<evidence type="ECO:0000256" key="9">
    <source>
        <dbReference type="ARBA" id="ARBA00022692"/>
    </source>
</evidence>
<keyword evidence="16" id="KW-1015">Disulfide bond</keyword>
<evidence type="ECO:0000256" key="5">
    <source>
        <dbReference type="ARBA" id="ARBA00010195"/>
    </source>
</evidence>
<dbReference type="Proteomes" id="UP001224775">
    <property type="component" value="Unassembled WGS sequence"/>
</dbReference>
<dbReference type="EMBL" id="JATAAI010000019">
    <property type="protein sequence ID" value="KAK1739001.1"/>
    <property type="molecule type" value="Genomic_DNA"/>
</dbReference>
<dbReference type="GO" id="GO:0000139">
    <property type="term" value="C:Golgi membrane"/>
    <property type="evidence" value="ECO:0007669"/>
    <property type="project" value="UniProtKB-SubCell"/>
</dbReference>
<name>A0AAD9D9A5_9STRA</name>
<dbReference type="PANTHER" id="PTHR46025">
    <property type="entry name" value="XYLOSYLTRANSFERASE OXT"/>
    <property type="match status" value="1"/>
</dbReference>
<keyword evidence="14" id="KW-0333">Golgi apparatus</keyword>
<evidence type="ECO:0000256" key="15">
    <source>
        <dbReference type="ARBA" id="ARBA00023136"/>
    </source>
</evidence>
<reference evidence="21" key="1">
    <citation type="submission" date="2023-06" db="EMBL/GenBank/DDBJ databases">
        <title>Survivors Of The Sea: Transcriptome response of Skeletonema marinoi to long-term dormancy.</title>
        <authorList>
            <person name="Pinder M.I.M."/>
            <person name="Kourtchenko O."/>
            <person name="Robertson E.K."/>
            <person name="Larsson T."/>
            <person name="Maumus F."/>
            <person name="Osuna-Cruz C.M."/>
            <person name="Vancaester E."/>
            <person name="Stenow R."/>
            <person name="Vandepoele K."/>
            <person name="Ploug H."/>
            <person name="Bruchert V."/>
            <person name="Godhe A."/>
            <person name="Topel M."/>
        </authorList>
    </citation>
    <scope>NUCLEOTIDE SEQUENCE</scope>
    <source>
        <strain evidence="21">R05AC</strain>
    </source>
</reference>
<keyword evidence="13" id="KW-1133">Transmembrane helix</keyword>
<evidence type="ECO:0000256" key="17">
    <source>
        <dbReference type="ARBA" id="ARBA00023180"/>
    </source>
</evidence>
<evidence type="ECO:0000256" key="6">
    <source>
        <dbReference type="ARBA" id="ARBA00011972"/>
    </source>
</evidence>
<evidence type="ECO:0000256" key="16">
    <source>
        <dbReference type="ARBA" id="ARBA00023157"/>
    </source>
</evidence>